<accession>A0A0L6UMH1</accession>
<proteinExistence type="predicted"/>
<comment type="caution">
    <text evidence="1">The sequence shown here is derived from an EMBL/GenBank/DDBJ whole genome shotgun (WGS) entry which is preliminary data.</text>
</comment>
<protein>
    <submittedName>
        <fullName evidence="1">Uncharacterized protein</fullName>
    </submittedName>
</protein>
<reference evidence="1 2" key="1">
    <citation type="submission" date="2015-08" db="EMBL/GenBank/DDBJ databases">
        <title>Next Generation Sequencing and Analysis of the Genome of Puccinia sorghi L Schw, the Causal Agent of Maize Common Rust.</title>
        <authorList>
            <person name="Rochi L."/>
            <person name="Burguener G."/>
            <person name="Darino M."/>
            <person name="Turjanski A."/>
            <person name="Kreff E."/>
            <person name="Dieguez M.J."/>
            <person name="Sacco F."/>
        </authorList>
    </citation>
    <scope>NUCLEOTIDE SEQUENCE [LARGE SCALE GENOMIC DNA]</scope>
    <source>
        <strain evidence="1 2">RO10H11247</strain>
    </source>
</reference>
<evidence type="ECO:0000313" key="1">
    <source>
        <dbReference type="EMBL" id="KNZ49716.1"/>
    </source>
</evidence>
<evidence type="ECO:0000313" key="2">
    <source>
        <dbReference type="Proteomes" id="UP000037035"/>
    </source>
</evidence>
<name>A0A0L6UMH1_9BASI</name>
<dbReference type="AlphaFoldDB" id="A0A0L6UMH1"/>
<dbReference type="VEuPathDB" id="FungiDB:VP01_4832g2"/>
<gene>
    <name evidence="1" type="ORF">VP01_4832g2</name>
</gene>
<organism evidence="1 2">
    <name type="scientific">Puccinia sorghi</name>
    <dbReference type="NCBI Taxonomy" id="27349"/>
    <lineage>
        <taxon>Eukaryota</taxon>
        <taxon>Fungi</taxon>
        <taxon>Dikarya</taxon>
        <taxon>Basidiomycota</taxon>
        <taxon>Pucciniomycotina</taxon>
        <taxon>Pucciniomycetes</taxon>
        <taxon>Pucciniales</taxon>
        <taxon>Pucciniaceae</taxon>
        <taxon>Puccinia</taxon>
    </lineage>
</organism>
<sequence>KNYDLFDYAAFTRIQIFLADLNLVLGLHLLPCGDIGELPPSPNHVSFSKHAHRHEVHQLPLRNHPTLRAKAWKKKLYIETCATL</sequence>
<dbReference type="EMBL" id="LAVV01009979">
    <property type="protein sequence ID" value="KNZ49716.1"/>
    <property type="molecule type" value="Genomic_DNA"/>
</dbReference>
<dbReference type="OrthoDB" id="2507774at2759"/>
<feature type="non-terminal residue" evidence="1">
    <location>
        <position position="1"/>
    </location>
</feature>
<dbReference type="Proteomes" id="UP000037035">
    <property type="component" value="Unassembled WGS sequence"/>
</dbReference>
<keyword evidence="2" id="KW-1185">Reference proteome</keyword>